<evidence type="ECO:0000256" key="3">
    <source>
        <dbReference type="ARBA" id="ARBA00022512"/>
    </source>
</evidence>
<dbReference type="Gene3D" id="2.160.20.10">
    <property type="entry name" value="Single-stranded right-handed beta-helix, Pectin lyase-like"/>
    <property type="match status" value="1"/>
</dbReference>
<gene>
    <name evidence="7" type="ORF">FSB_LOCUS52789</name>
</gene>
<evidence type="ECO:0000313" key="7">
    <source>
        <dbReference type="EMBL" id="SPD24907.1"/>
    </source>
</evidence>
<organism evidence="7">
    <name type="scientific">Fagus sylvatica</name>
    <name type="common">Beechnut</name>
    <dbReference type="NCBI Taxonomy" id="28930"/>
    <lineage>
        <taxon>Eukaryota</taxon>
        <taxon>Viridiplantae</taxon>
        <taxon>Streptophyta</taxon>
        <taxon>Embryophyta</taxon>
        <taxon>Tracheophyta</taxon>
        <taxon>Spermatophyta</taxon>
        <taxon>Magnoliopsida</taxon>
        <taxon>eudicotyledons</taxon>
        <taxon>Gunneridae</taxon>
        <taxon>Pentapetalae</taxon>
        <taxon>rosids</taxon>
        <taxon>fabids</taxon>
        <taxon>Fagales</taxon>
        <taxon>Fagaceae</taxon>
        <taxon>Fagus</taxon>
    </lineage>
</organism>
<dbReference type="SUPFAM" id="SSF51126">
    <property type="entry name" value="Pectin lyase-like"/>
    <property type="match status" value="1"/>
</dbReference>
<dbReference type="PANTHER" id="PTHR31707">
    <property type="entry name" value="PECTINESTERASE"/>
    <property type="match status" value="1"/>
</dbReference>
<protein>
    <recommendedName>
        <fullName evidence="6">Pectinesterase catalytic domain-containing protein</fullName>
    </recommendedName>
</protein>
<dbReference type="GO" id="GO:0045490">
    <property type="term" value="P:pectin catabolic process"/>
    <property type="evidence" value="ECO:0007669"/>
    <property type="project" value="UniProtKB-UniPathway"/>
</dbReference>
<evidence type="ECO:0000259" key="6">
    <source>
        <dbReference type="Pfam" id="PF01095"/>
    </source>
</evidence>
<dbReference type="InterPro" id="IPR011050">
    <property type="entry name" value="Pectin_lyase_fold/virulence"/>
</dbReference>
<dbReference type="UniPathway" id="UPA00545">
    <property type="reaction ID" value="UER00823"/>
</dbReference>
<keyword evidence="4" id="KW-0378">Hydrolase</keyword>
<evidence type="ECO:0000256" key="2">
    <source>
        <dbReference type="ARBA" id="ARBA00005184"/>
    </source>
</evidence>
<dbReference type="GO" id="GO:0030599">
    <property type="term" value="F:pectinesterase activity"/>
    <property type="evidence" value="ECO:0007669"/>
    <property type="project" value="InterPro"/>
</dbReference>
<dbReference type="Pfam" id="PF01095">
    <property type="entry name" value="Pectinesterase"/>
    <property type="match status" value="1"/>
</dbReference>
<evidence type="ECO:0000256" key="4">
    <source>
        <dbReference type="ARBA" id="ARBA00022801"/>
    </source>
</evidence>
<name>A0A2N9IGL4_FAGSY</name>
<proteinExistence type="predicted"/>
<accession>A0A2N9IGL4</accession>
<comment type="subcellular location">
    <subcellularLocation>
        <location evidence="1">Secreted</location>
        <location evidence="1">Cell wall</location>
    </subcellularLocation>
</comment>
<evidence type="ECO:0000256" key="5">
    <source>
        <dbReference type="ARBA" id="ARBA00023085"/>
    </source>
</evidence>
<evidence type="ECO:0000256" key="1">
    <source>
        <dbReference type="ARBA" id="ARBA00004191"/>
    </source>
</evidence>
<dbReference type="InterPro" id="IPR000070">
    <property type="entry name" value="Pectinesterase_cat"/>
</dbReference>
<comment type="pathway">
    <text evidence="2">Glycan metabolism; pectin degradation; 2-dehydro-3-deoxy-D-gluconate from pectin: step 1/5.</text>
</comment>
<sequence length="215" mass="24205">MSTILKYKIIVSLEKVTTLVNDQWAFVQQMPDDTVGHDFQSWFDSHDWKLMQTDAILANITVASDGSGDFTSIMEAVKATPNNSLARFVIYIKKATYKEYMSIPQNKWNIMMGAKAPLGPHVAPSLMVGDDMDNTSQAVTTTPLGYGTYGSATFAVDGQQFVAVDIAFENTAGPEEGQDVAFRSDSYSSIFYRWRIRGYQDMLYAHHNRQFYQEC</sequence>
<feature type="domain" description="Pectinesterase catalytic" evidence="6">
    <location>
        <begin position="59"/>
        <end position="215"/>
    </location>
</feature>
<dbReference type="EMBL" id="OIVN01006035">
    <property type="protein sequence ID" value="SPD24907.1"/>
    <property type="molecule type" value="Genomic_DNA"/>
</dbReference>
<dbReference type="AlphaFoldDB" id="A0A2N9IGL4"/>
<reference evidence="7" key="1">
    <citation type="submission" date="2018-02" db="EMBL/GenBank/DDBJ databases">
        <authorList>
            <person name="Cohen D.B."/>
            <person name="Kent A.D."/>
        </authorList>
    </citation>
    <scope>NUCLEOTIDE SEQUENCE</scope>
</reference>
<keyword evidence="5" id="KW-0063">Aspartyl esterase</keyword>
<keyword evidence="3" id="KW-0964">Secreted</keyword>
<dbReference type="InterPro" id="IPR012334">
    <property type="entry name" value="Pectin_lyas_fold"/>
</dbReference>
<dbReference type="GO" id="GO:0042545">
    <property type="term" value="P:cell wall modification"/>
    <property type="evidence" value="ECO:0007669"/>
    <property type="project" value="InterPro"/>
</dbReference>
<keyword evidence="3" id="KW-0134">Cell wall</keyword>